<dbReference type="PANTHER" id="PTHR46268">
    <property type="entry name" value="STRESS RESPONSE PROTEIN NHAX"/>
    <property type="match status" value="1"/>
</dbReference>
<dbReference type="PRINTS" id="PR01438">
    <property type="entry name" value="UNVRSLSTRESS"/>
</dbReference>
<dbReference type="InterPro" id="IPR006016">
    <property type="entry name" value="UspA"/>
</dbReference>
<dbReference type="InterPro" id="IPR014729">
    <property type="entry name" value="Rossmann-like_a/b/a_fold"/>
</dbReference>
<sequence>MPIAGPNRPIVLGVDAVDPSPAATAWAADEANRCHVPLHLVHCVPPLVSGRRDLERSWHEGLRREGWAQIEKVRFLALERHPELAVTGEVVDGIPGQVLVGRSPRAGLVVLGSRQLSPVAERLSTYSVALPVSAQAACPVVVAHEPEHATGRPPYVVVGVDGSPGSAAAVDFAHSYADQRGASLRAIFVWQPSFFAVVDEHATEQEAHRLLSEATAGRTDRYPDTGLTHEVLRGHPVAELTGASRQALAVVVGRRGHGGFTGMRLGSVPRGLLHHARCPIITVPAGPAGDQGG</sequence>
<dbReference type="Proteomes" id="UP001500037">
    <property type="component" value="Unassembled WGS sequence"/>
</dbReference>
<name>A0ABP4GF23_9ACTN</name>
<organism evidence="3 4">
    <name type="scientific">Kitasatospora nipponensis</name>
    <dbReference type="NCBI Taxonomy" id="258049"/>
    <lineage>
        <taxon>Bacteria</taxon>
        <taxon>Bacillati</taxon>
        <taxon>Actinomycetota</taxon>
        <taxon>Actinomycetes</taxon>
        <taxon>Kitasatosporales</taxon>
        <taxon>Streptomycetaceae</taxon>
        <taxon>Kitasatospora</taxon>
    </lineage>
</organism>
<protein>
    <submittedName>
        <fullName evidence="3">Universal stress protein</fullName>
    </submittedName>
</protein>
<evidence type="ECO:0000256" key="1">
    <source>
        <dbReference type="ARBA" id="ARBA00008791"/>
    </source>
</evidence>
<dbReference type="EMBL" id="BAAALF010000008">
    <property type="protein sequence ID" value="GAA1220690.1"/>
    <property type="molecule type" value="Genomic_DNA"/>
</dbReference>
<dbReference type="RefSeq" id="WP_344439316.1">
    <property type="nucleotide sequence ID" value="NZ_BAAALF010000008.1"/>
</dbReference>
<keyword evidence="4" id="KW-1185">Reference proteome</keyword>
<dbReference type="SUPFAM" id="SSF52402">
    <property type="entry name" value="Adenine nucleotide alpha hydrolases-like"/>
    <property type="match status" value="2"/>
</dbReference>
<comment type="similarity">
    <text evidence="1">Belongs to the universal stress protein A family.</text>
</comment>
<feature type="domain" description="UspA" evidence="2">
    <location>
        <begin position="7"/>
        <end position="143"/>
    </location>
</feature>
<feature type="domain" description="UspA" evidence="2">
    <location>
        <begin position="156"/>
        <end position="284"/>
    </location>
</feature>
<accession>A0ABP4GF23</accession>
<evidence type="ECO:0000313" key="3">
    <source>
        <dbReference type="EMBL" id="GAA1220690.1"/>
    </source>
</evidence>
<reference evidence="4" key="1">
    <citation type="journal article" date="2019" name="Int. J. Syst. Evol. Microbiol.">
        <title>The Global Catalogue of Microorganisms (GCM) 10K type strain sequencing project: providing services to taxonomists for standard genome sequencing and annotation.</title>
        <authorList>
            <consortium name="The Broad Institute Genomics Platform"/>
            <consortium name="The Broad Institute Genome Sequencing Center for Infectious Disease"/>
            <person name="Wu L."/>
            <person name="Ma J."/>
        </authorList>
    </citation>
    <scope>NUCLEOTIDE SEQUENCE [LARGE SCALE GENOMIC DNA]</scope>
    <source>
        <strain evidence="4">JCM 13004</strain>
    </source>
</reference>
<comment type="caution">
    <text evidence="3">The sequence shown here is derived from an EMBL/GenBank/DDBJ whole genome shotgun (WGS) entry which is preliminary data.</text>
</comment>
<dbReference type="InterPro" id="IPR006015">
    <property type="entry name" value="Universal_stress_UspA"/>
</dbReference>
<dbReference type="Pfam" id="PF00582">
    <property type="entry name" value="Usp"/>
    <property type="match status" value="2"/>
</dbReference>
<dbReference type="Gene3D" id="3.40.50.620">
    <property type="entry name" value="HUPs"/>
    <property type="match status" value="2"/>
</dbReference>
<gene>
    <name evidence="3" type="ORF">GCM10009665_08500</name>
</gene>
<evidence type="ECO:0000313" key="4">
    <source>
        <dbReference type="Proteomes" id="UP001500037"/>
    </source>
</evidence>
<dbReference type="PANTHER" id="PTHR46268:SF6">
    <property type="entry name" value="UNIVERSAL STRESS PROTEIN UP12"/>
    <property type="match status" value="1"/>
</dbReference>
<proteinExistence type="inferred from homology"/>
<evidence type="ECO:0000259" key="2">
    <source>
        <dbReference type="Pfam" id="PF00582"/>
    </source>
</evidence>